<accession>X1HMX5</accession>
<dbReference type="EMBL" id="BARU01023616">
    <property type="protein sequence ID" value="GAH55199.1"/>
    <property type="molecule type" value="Genomic_DNA"/>
</dbReference>
<organism evidence="1">
    <name type="scientific">marine sediment metagenome</name>
    <dbReference type="NCBI Taxonomy" id="412755"/>
    <lineage>
        <taxon>unclassified sequences</taxon>
        <taxon>metagenomes</taxon>
        <taxon>ecological metagenomes</taxon>
    </lineage>
</organism>
<gene>
    <name evidence="1" type="ORF">S03H2_38304</name>
</gene>
<feature type="non-terminal residue" evidence="1">
    <location>
        <position position="1"/>
    </location>
</feature>
<reference evidence="1" key="1">
    <citation type="journal article" date="2014" name="Front. Microbiol.">
        <title>High frequency of phylogenetically diverse reductive dehalogenase-homologous genes in deep subseafloor sedimentary metagenomes.</title>
        <authorList>
            <person name="Kawai M."/>
            <person name="Futagami T."/>
            <person name="Toyoda A."/>
            <person name="Takaki Y."/>
            <person name="Nishi S."/>
            <person name="Hori S."/>
            <person name="Arai W."/>
            <person name="Tsubouchi T."/>
            <person name="Morono Y."/>
            <person name="Uchiyama I."/>
            <person name="Ito T."/>
            <person name="Fujiyama A."/>
            <person name="Inagaki F."/>
            <person name="Takami H."/>
        </authorList>
    </citation>
    <scope>NUCLEOTIDE SEQUENCE</scope>
    <source>
        <strain evidence="1">Expedition CK06-06</strain>
    </source>
</reference>
<name>X1HMX5_9ZZZZ</name>
<proteinExistence type="predicted"/>
<evidence type="ECO:0000313" key="1">
    <source>
        <dbReference type="EMBL" id="GAH55199.1"/>
    </source>
</evidence>
<sequence>PYLVDTEWYNKYRARPMSTETKHIQIETIEYQYPDLGSVEIKLQNESAEIYKFIKKQTEGVEFFERLDQLGALRFVHKSAHHSRWEYMVLQMHLIQQLKENSAFGFSTSVPLTKRHTVSSFEELLKSWVLLNNYGHLLDTFEAERVWLELILSESKLYEALIGCMPDPLCQKFAARILREEDLYHFHHLIALALLGRRSGKKSKSGLPFDLWIEMIKTLLRDTMATSKPREGSKLQRALSVFYTLRRASHVLLDINRSTLCVRCRSN</sequence>
<protein>
    <submittedName>
        <fullName evidence="1">Uncharacterized protein</fullName>
    </submittedName>
</protein>
<dbReference type="AlphaFoldDB" id="X1HMX5"/>
<comment type="caution">
    <text evidence="1">The sequence shown here is derived from an EMBL/GenBank/DDBJ whole genome shotgun (WGS) entry which is preliminary data.</text>
</comment>